<evidence type="ECO:0000313" key="3">
    <source>
        <dbReference type="WBParaSite" id="Csp11.Scaffold630.g20886.t1"/>
    </source>
</evidence>
<organism evidence="2 3">
    <name type="scientific">Caenorhabditis tropicalis</name>
    <dbReference type="NCBI Taxonomy" id="1561998"/>
    <lineage>
        <taxon>Eukaryota</taxon>
        <taxon>Metazoa</taxon>
        <taxon>Ecdysozoa</taxon>
        <taxon>Nematoda</taxon>
        <taxon>Chromadorea</taxon>
        <taxon>Rhabditida</taxon>
        <taxon>Rhabditina</taxon>
        <taxon>Rhabditomorpha</taxon>
        <taxon>Rhabditoidea</taxon>
        <taxon>Rhabditidae</taxon>
        <taxon>Peloderinae</taxon>
        <taxon>Caenorhabditis</taxon>
    </lineage>
</organism>
<proteinExistence type="predicted"/>
<feature type="compositionally biased region" description="Basic and acidic residues" evidence="1">
    <location>
        <begin position="68"/>
        <end position="77"/>
    </location>
</feature>
<sequence length="561" mass="63282">MTGAPPTRMAGAPPSKRLLKRPTPPPPSSTQQKRDPSPPKEIQKKKTSIPEDSSSQGTDIICIDDEEPPAKKQKEDGPPVLTPEGSLKEKSTSEASTSSEVVKKSPPTSTAILAKKIIKQHEDASKANGTSTPPKEKGMGAILATLFESLKKKGAEFQEKKMTEFDDDTLMEISRFLDVIKAQKQEKINMEPLIYTIASSFGMKSKDVIDQVERGVLTRKDPLDWKLTQADLPFMSEQEIANMTTMVKSWKSKKELTNAVLTAWLKDVNQGRMTLDQARKKFFEVINLMPDLEKQQDTVIELPKHERSRKARMFLHQWIFLSREYIADLIPQLRKKTPSTVSLAQKQVAAVNVMREQVKKQIGLHEQKKERNGEDIPFVFMFTDPVQAAIGPYLEELLEYSLSIKSLVTIISGIDSLHQAVKDHITLIQFYVEIVRRHQKLSFMAVEEPMKTMFNEAKENIYKIQVVQNPKYQIVWPDGEEPSMRHMTKEIHEFQVSILKKPPKKSTSTPLRPSTSSPATAPKPPVITLEDPKHQQAVNQLVQMYLGKYLLSSTGGTTVSC</sequence>
<feature type="compositionally biased region" description="Low complexity" evidence="1">
    <location>
        <begin position="505"/>
        <end position="520"/>
    </location>
</feature>
<dbReference type="WBParaSite" id="Csp11.Scaffold630.g20886.t1">
    <property type="protein sequence ID" value="Csp11.Scaffold630.g20886.t1"/>
    <property type="gene ID" value="Csp11.Scaffold630.g20886"/>
</dbReference>
<keyword evidence="2" id="KW-1185">Reference proteome</keyword>
<reference evidence="3" key="1">
    <citation type="submission" date="2016-11" db="UniProtKB">
        <authorList>
            <consortium name="WormBaseParasite"/>
        </authorList>
    </citation>
    <scope>IDENTIFICATION</scope>
</reference>
<protein>
    <submittedName>
        <fullName evidence="3">Death domain-containing protein</fullName>
    </submittedName>
</protein>
<feature type="compositionally biased region" description="Basic and acidic residues" evidence="1">
    <location>
        <begin position="32"/>
        <end position="44"/>
    </location>
</feature>
<dbReference type="AlphaFoldDB" id="A0A1I7UZG4"/>
<name>A0A1I7UZG4_9PELO</name>
<dbReference type="Proteomes" id="UP000095282">
    <property type="component" value="Unplaced"/>
</dbReference>
<evidence type="ECO:0000256" key="1">
    <source>
        <dbReference type="SAM" id="MobiDB-lite"/>
    </source>
</evidence>
<dbReference type="STRING" id="1561998.A0A1I7UZG4"/>
<dbReference type="eggNOG" id="KOG4786">
    <property type="taxonomic scope" value="Eukaryota"/>
</dbReference>
<evidence type="ECO:0000313" key="2">
    <source>
        <dbReference type="Proteomes" id="UP000095282"/>
    </source>
</evidence>
<accession>A0A1I7UZG4</accession>
<feature type="region of interest" description="Disordered" evidence="1">
    <location>
        <begin position="501"/>
        <end position="527"/>
    </location>
</feature>
<feature type="region of interest" description="Disordered" evidence="1">
    <location>
        <begin position="1"/>
        <end position="108"/>
    </location>
</feature>